<proteinExistence type="predicted"/>
<reference evidence="2" key="1">
    <citation type="submission" date="2023-03" db="EMBL/GenBank/DDBJ databases">
        <title>MT1 and MT2 Draft Genomes of Novel Species.</title>
        <authorList>
            <person name="Venkateswaran K."/>
        </authorList>
    </citation>
    <scope>NUCLEOTIDE SEQUENCE</scope>
    <source>
        <strain evidence="2">F6_3S_P_2</strain>
    </source>
</reference>
<dbReference type="PANTHER" id="PTHR34387:SF1">
    <property type="entry name" value="PERIPLASMIC IMMUNOGENIC PROTEIN"/>
    <property type="match status" value="1"/>
</dbReference>
<protein>
    <submittedName>
        <fullName evidence="2">SIMPL domain-containing protein</fullName>
    </submittedName>
</protein>
<accession>A0ABT8JRT0</accession>
<dbReference type="Proteomes" id="UP001175097">
    <property type="component" value="Unassembled WGS sequence"/>
</dbReference>
<dbReference type="Pfam" id="PF04402">
    <property type="entry name" value="SIMPL"/>
    <property type="match status" value="1"/>
</dbReference>
<dbReference type="InterPro" id="IPR052022">
    <property type="entry name" value="26kDa_periplasmic_antigen"/>
</dbReference>
<evidence type="ECO:0000313" key="2">
    <source>
        <dbReference type="EMBL" id="MDN4607866.1"/>
    </source>
</evidence>
<evidence type="ECO:0000313" key="3">
    <source>
        <dbReference type="Proteomes" id="UP001175097"/>
    </source>
</evidence>
<organism evidence="2 3">
    <name type="scientific">Sporosarcina highlanderae</name>
    <dbReference type="NCBI Taxonomy" id="3035916"/>
    <lineage>
        <taxon>Bacteria</taxon>
        <taxon>Bacillati</taxon>
        <taxon>Bacillota</taxon>
        <taxon>Bacilli</taxon>
        <taxon>Bacillales</taxon>
        <taxon>Caryophanaceae</taxon>
        <taxon>Sporosarcina</taxon>
    </lineage>
</organism>
<keyword evidence="3" id="KW-1185">Reference proteome</keyword>
<comment type="caution">
    <text evidence="2">The sequence shown here is derived from an EMBL/GenBank/DDBJ whole genome shotgun (WGS) entry which is preliminary data.</text>
</comment>
<dbReference type="Gene3D" id="3.30.70.2970">
    <property type="entry name" value="Protein of unknown function (DUF541), domain 2"/>
    <property type="match status" value="1"/>
</dbReference>
<feature type="coiled-coil region" evidence="1">
    <location>
        <begin position="31"/>
        <end position="58"/>
    </location>
</feature>
<keyword evidence="1" id="KW-0175">Coiled coil</keyword>
<dbReference type="RefSeq" id="WP_301243629.1">
    <property type="nucleotide sequence ID" value="NZ_JAROCC010000007.1"/>
</dbReference>
<evidence type="ECO:0000256" key="1">
    <source>
        <dbReference type="SAM" id="Coils"/>
    </source>
</evidence>
<name>A0ABT8JRT0_9BACL</name>
<dbReference type="InterPro" id="IPR007497">
    <property type="entry name" value="SIMPL/DUF541"/>
</dbReference>
<dbReference type="Gene3D" id="3.30.110.170">
    <property type="entry name" value="Protein of unknown function (DUF541), domain 1"/>
    <property type="match status" value="1"/>
</dbReference>
<gene>
    <name evidence="2" type="ORF">P5G49_10325</name>
</gene>
<sequence>MYYPYIRPQVKQSSRLITVIGNGEVAVVPDIAKIQLEINTHNVELHEAQQENAALMNQVIQALYQLGIPRENIQTVSYSIFPRYDYIDGEQIFRGYEVTNAIAVTLSDIQQVGTVIDTAVASGANRVSNVQFSVENAEPHKQAAIVKALQDAQVKARTIANTLHLQIDPEPINVTELTGGEEPPVAFMSVNMAVSGTPIEGGQISIRSTIRVQYEY</sequence>
<dbReference type="PANTHER" id="PTHR34387">
    <property type="entry name" value="SLR1258 PROTEIN"/>
    <property type="match status" value="1"/>
</dbReference>
<dbReference type="EMBL" id="JAROCC010000007">
    <property type="protein sequence ID" value="MDN4607866.1"/>
    <property type="molecule type" value="Genomic_DNA"/>
</dbReference>